<reference evidence="19 20" key="1">
    <citation type="submission" date="2018-02" db="EMBL/GenBank/DDBJ databases">
        <title>The draft genome of Phyllobacterium myrsinacearum DSM5892.</title>
        <authorList>
            <person name="Li L."/>
            <person name="Liu L."/>
            <person name="Zhang X."/>
            <person name="Wang T."/>
        </authorList>
    </citation>
    <scope>NUCLEOTIDE SEQUENCE [LARGE SCALE GENOMIC DNA]</scope>
    <source>
        <strain evidence="19 20">DSM 5892</strain>
    </source>
</reference>
<keyword evidence="8" id="KW-0408">Iron</keyword>
<evidence type="ECO:0000256" key="6">
    <source>
        <dbReference type="ARBA" id="ARBA00022692"/>
    </source>
</evidence>
<keyword evidence="5" id="KW-0410">Iron transport</keyword>
<dbReference type="Proteomes" id="UP000238563">
    <property type="component" value="Unassembled WGS sequence"/>
</dbReference>
<dbReference type="Pfam" id="PF07715">
    <property type="entry name" value="Plug"/>
    <property type="match status" value="1"/>
</dbReference>
<organism evidence="19 20">
    <name type="scientific">Phyllobacterium myrsinacearum</name>
    <dbReference type="NCBI Taxonomy" id="28101"/>
    <lineage>
        <taxon>Bacteria</taxon>
        <taxon>Pseudomonadati</taxon>
        <taxon>Pseudomonadota</taxon>
        <taxon>Alphaproteobacteria</taxon>
        <taxon>Hyphomicrobiales</taxon>
        <taxon>Phyllobacteriaceae</taxon>
        <taxon>Phyllobacterium</taxon>
    </lineage>
</organism>
<keyword evidence="11 14" id="KW-0472">Membrane</keyword>
<comment type="subcellular location">
    <subcellularLocation>
        <location evidence="1 14">Cell outer membrane</location>
        <topology evidence="1 14">Multi-pass membrane protein</topology>
    </subcellularLocation>
</comment>
<gene>
    <name evidence="19" type="ORF">C5750_07180</name>
</gene>
<keyword evidence="3 14" id="KW-0813">Transport</keyword>
<dbReference type="InterPro" id="IPR010105">
    <property type="entry name" value="TonB_sidphr_rcpt"/>
</dbReference>
<dbReference type="InterPro" id="IPR010917">
    <property type="entry name" value="TonB_rcpt_CS"/>
</dbReference>
<comment type="similarity">
    <text evidence="2 14 16">Belongs to the TonB-dependent receptor family.</text>
</comment>
<feature type="short sequence motif" description="TonB C-terminal box" evidence="15">
    <location>
        <begin position="708"/>
        <end position="725"/>
    </location>
</feature>
<keyword evidence="10 16" id="KW-0798">TonB box</keyword>
<evidence type="ECO:0000256" key="7">
    <source>
        <dbReference type="ARBA" id="ARBA00022729"/>
    </source>
</evidence>
<evidence type="ECO:0000313" key="20">
    <source>
        <dbReference type="Proteomes" id="UP000238563"/>
    </source>
</evidence>
<evidence type="ECO:0000256" key="2">
    <source>
        <dbReference type="ARBA" id="ARBA00009810"/>
    </source>
</evidence>
<dbReference type="InterPro" id="IPR037066">
    <property type="entry name" value="Plug_dom_sf"/>
</dbReference>
<evidence type="ECO:0000256" key="3">
    <source>
        <dbReference type="ARBA" id="ARBA00022448"/>
    </source>
</evidence>
<dbReference type="GO" id="GO:0015891">
    <property type="term" value="P:siderophore transport"/>
    <property type="evidence" value="ECO:0007669"/>
    <property type="project" value="InterPro"/>
</dbReference>
<dbReference type="AlphaFoldDB" id="A0A2S9JP54"/>
<protein>
    <submittedName>
        <fullName evidence="19">TonB-dependent siderophore receptor</fullName>
    </submittedName>
</protein>
<evidence type="ECO:0000256" key="11">
    <source>
        <dbReference type="ARBA" id="ARBA00023136"/>
    </source>
</evidence>
<comment type="caution">
    <text evidence="19">The sequence shown here is derived from an EMBL/GenBank/DDBJ whole genome shotgun (WGS) entry which is preliminary data.</text>
</comment>
<evidence type="ECO:0000259" key="18">
    <source>
        <dbReference type="Pfam" id="PF07715"/>
    </source>
</evidence>
<evidence type="ECO:0000256" key="5">
    <source>
        <dbReference type="ARBA" id="ARBA00022496"/>
    </source>
</evidence>
<evidence type="ECO:0000256" key="12">
    <source>
        <dbReference type="ARBA" id="ARBA00023170"/>
    </source>
</evidence>
<feature type="domain" description="TonB-dependent receptor plug" evidence="18">
    <location>
        <begin position="79"/>
        <end position="175"/>
    </location>
</feature>
<keyword evidence="4 14" id="KW-1134">Transmembrane beta strand</keyword>
<evidence type="ECO:0000256" key="16">
    <source>
        <dbReference type="RuleBase" id="RU003357"/>
    </source>
</evidence>
<dbReference type="InterPro" id="IPR000531">
    <property type="entry name" value="Beta-barrel_TonB"/>
</dbReference>
<dbReference type="EMBL" id="PVBT01000002">
    <property type="protein sequence ID" value="PRD54974.1"/>
    <property type="molecule type" value="Genomic_DNA"/>
</dbReference>
<dbReference type="InterPro" id="IPR012910">
    <property type="entry name" value="Plug_dom"/>
</dbReference>
<sequence length="725" mass="78295">MLRRTPVRAMLLPLVFAGTDLARGQDQETDTIVLKPIVLTGSQSGIPEPRYGSELLPPAAGGQVATGSQLGFLGNRDALSTPFNVTGYTSKLIADTQARSVADVAANDPSVRTIFPRSSYRDVYSIRGFNLFSYNTGFDGLYGIAPKQRYPAEFAERIEILKGPDTFINGVSLGGSVGGAINIIPKRATDEPVTSIATRYISDGNYGSNVDFGRRFGSTKQFGVRFNGLINGGDLAIDDQSERLAAAALSLDYQGDDFRLYGDFGVQKHHINAPDWTATVAPGITAIPVPGSTTSLSQPWAGFRTQDVYGVLRAEYDLSDSWTAFGAFGISTTETNGIYVQPGLLKANGDYTGLIRSFPSSGTHYSGQIGIRGQFATGPLTHNATIALARWNQDLKVTGSTLGSFRSNIFSPVSITRPDTSSIVDLDDIHDTARPRYTSLAFADTMGLFDERLLFTIGGRWQNIANASFNAVSGEETSSYDRWKFSPALGAVFKASEHLSFYGNYVEALQQGSSAPQDAINYGETFAPAVSRQLEAGVKVDWGTWTTSLGIFQITQPNGLTDPATHIYSVAGEQRNRGIELNVAGEPIDRVRLLGGITLLDGRVAKADDERGDGNKAIGVPNYQINLGLEWDTPFVDNLTLSMRMISTGAQFVNASNSQKIDDWTRLDVGARYTIERSNGKPITFRLAVENVFDKDYWASASSGQASGISRGAPRTLLASTTFQF</sequence>
<evidence type="ECO:0000256" key="8">
    <source>
        <dbReference type="ARBA" id="ARBA00023004"/>
    </source>
</evidence>
<evidence type="ECO:0000256" key="15">
    <source>
        <dbReference type="PROSITE-ProRule" id="PRU10144"/>
    </source>
</evidence>
<dbReference type="PROSITE" id="PS01156">
    <property type="entry name" value="TONB_DEPENDENT_REC_2"/>
    <property type="match status" value="1"/>
</dbReference>
<dbReference type="GO" id="GO:0015344">
    <property type="term" value="F:siderophore uptake transmembrane transporter activity"/>
    <property type="evidence" value="ECO:0007669"/>
    <property type="project" value="TreeGrafter"/>
</dbReference>
<name>A0A2S9JP54_9HYPH</name>
<evidence type="ECO:0000256" key="13">
    <source>
        <dbReference type="ARBA" id="ARBA00023237"/>
    </source>
</evidence>
<dbReference type="RefSeq" id="WP_105733204.1">
    <property type="nucleotide sequence ID" value="NZ_PVBT01000002.1"/>
</dbReference>
<dbReference type="InterPro" id="IPR039426">
    <property type="entry name" value="TonB-dep_rcpt-like"/>
</dbReference>
<keyword evidence="12 19" id="KW-0675">Receptor</keyword>
<evidence type="ECO:0000256" key="14">
    <source>
        <dbReference type="PROSITE-ProRule" id="PRU01360"/>
    </source>
</evidence>
<dbReference type="Gene3D" id="2.40.170.20">
    <property type="entry name" value="TonB-dependent receptor, beta-barrel domain"/>
    <property type="match status" value="1"/>
</dbReference>
<dbReference type="InterPro" id="IPR036942">
    <property type="entry name" value="Beta-barrel_TonB_sf"/>
</dbReference>
<dbReference type="OrthoDB" id="9760333at2"/>
<dbReference type="SUPFAM" id="SSF56935">
    <property type="entry name" value="Porins"/>
    <property type="match status" value="1"/>
</dbReference>
<keyword evidence="13 14" id="KW-0998">Cell outer membrane</keyword>
<feature type="domain" description="TonB-dependent receptor-like beta-barrel" evidence="17">
    <location>
        <begin position="253"/>
        <end position="692"/>
    </location>
</feature>
<dbReference type="NCBIfam" id="TIGR01783">
    <property type="entry name" value="TonB-siderophor"/>
    <property type="match status" value="1"/>
</dbReference>
<evidence type="ECO:0000256" key="4">
    <source>
        <dbReference type="ARBA" id="ARBA00022452"/>
    </source>
</evidence>
<dbReference type="Pfam" id="PF00593">
    <property type="entry name" value="TonB_dep_Rec_b-barrel"/>
    <property type="match status" value="1"/>
</dbReference>
<keyword evidence="20" id="KW-1185">Reference proteome</keyword>
<keyword evidence="9" id="KW-0406">Ion transport</keyword>
<dbReference type="PANTHER" id="PTHR32552:SF82">
    <property type="entry name" value="FCUA PROTEIN"/>
    <property type="match status" value="1"/>
</dbReference>
<dbReference type="PANTHER" id="PTHR32552">
    <property type="entry name" value="FERRICHROME IRON RECEPTOR-RELATED"/>
    <property type="match status" value="1"/>
</dbReference>
<evidence type="ECO:0000256" key="9">
    <source>
        <dbReference type="ARBA" id="ARBA00023065"/>
    </source>
</evidence>
<dbReference type="PROSITE" id="PS52016">
    <property type="entry name" value="TONB_DEPENDENT_REC_3"/>
    <property type="match status" value="1"/>
</dbReference>
<accession>A0A2S9JP54</accession>
<keyword evidence="6 14" id="KW-0812">Transmembrane</keyword>
<keyword evidence="7" id="KW-0732">Signal</keyword>
<dbReference type="CDD" id="cd01347">
    <property type="entry name" value="ligand_gated_channel"/>
    <property type="match status" value="1"/>
</dbReference>
<dbReference type="GO" id="GO:0009279">
    <property type="term" value="C:cell outer membrane"/>
    <property type="evidence" value="ECO:0007669"/>
    <property type="project" value="UniProtKB-SubCell"/>
</dbReference>
<proteinExistence type="inferred from homology"/>
<evidence type="ECO:0000259" key="17">
    <source>
        <dbReference type="Pfam" id="PF00593"/>
    </source>
</evidence>
<dbReference type="GO" id="GO:0038023">
    <property type="term" value="F:signaling receptor activity"/>
    <property type="evidence" value="ECO:0007669"/>
    <property type="project" value="InterPro"/>
</dbReference>
<dbReference type="Gene3D" id="2.170.130.10">
    <property type="entry name" value="TonB-dependent receptor, plug domain"/>
    <property type="match status" value="1"/>
</dbReference>
<evidence type="ECO:0000313" key="19">
    <source>
        <dbReference type="EMBL" id="PRD54974.1"/>
    </source>
</evidence>
<evidence type="ECO:0000256" key="1">
    <source>
        <dbReference type="ARBA" id="ARBA00004571"/>
    </source>
</evidence>
<evidence type="ECO:0000256" key="10">
    <source>
        <dbReference type="ARBA" id="ARBA00023077"/>
    </source>
</evidence>